<keyword evidence="5" id="KW-0808">Transferase</keyword>
<dbReference type="InterPro" id="IPR015424">
    <property type="entry name" value="PyrdxlP-dep_Trfase"/>
</dbReference>
<keyword evidence="3 4" id="KW-0663">Pyridoxal phosphate</keyword>
<dbReference type="CDD" id="cd00610">
    <property type="entry name" value="OAT_like"/>
    <property type="match status" value="1"/>
</dbReference>
<dbReference type="PANTHER" id="PTHR45688:SF13">
    <property type="entry name" value="ALANINE--GLYOXYLATE AMINOTRANSFERASE 2-LIKE"/>
    <property type="match status" value="1"/>
</dbReference>
<dbReference type="PIRSF" id="PIRSF000521">
    <property type="entry name" value="Transaminase_4ab_Lys_Orn"/>
    <property type="match status" value="1"/>
</dbReference>
<name>A0ABW3BYX2_SPHXN</name>
<dbReference type="RefSeq" id="WP_381486119.1">
    <property type="nucleotide sequence ID" value="NZ_JBHTIK010000002.1"/>
</dbReference>
<organism evidence="5 6">
    <name type="scientific">Sphingosinicella xenopeptidilytica</name>
    <dbReference type="NCBI Taxonomy" id="364098"/>
    <lineage>
        <taxon>Bacteria</taxon>
        <taxon>Pseudomonadati</taxon>
        <taxon>Pseudomonadota</taxon>
        <taxon>Alphaproteobacteria</taxon>
        <taxon>Sphingomonadales</taxon>
        <taxon>Sphingosinicellaceae</taxon>
        <taxon>Sphingosinicella</taxon>
    </lineage>
</organism>
<keyword evidence="6" id="KW-1185">Reference proteome</keyword>
<evidence type="ECO:0000313" key="5">
    <source>
        <dbReference type="EMBL" id="MFD0847318.1"/>
    </source>
</evidence>
<comment type="similarity">
    <text evidence="2 4">Belongs to the class-III pyridoxal-phosphate-dependent aminotransferase family.</text>
</comment>
<dbReference type="PANTHER" id="PTHR45688">
    <property type="match status" value="1"/>
</dbReference>
<dbReference type="InterPro" id="IPR049704">
    <property type="entry name" value="Aminotrans_3_PPA_site"/>
</dbReference>
<dbReference type="GO" id="GO:0008483">
    <property type="term" value="F:transaminase activity"/>
    <property type="evidence" value="ECO:0007669"/>
    <property type="project" value="UniProtKB-KW"/>
</dbReference>
<dbReference type="PROSITE" id="PS00600">
    <property type="entry name" value="AA_TRANSFER_CLASS_3"/>
    <property type="match status" value="1"/>
</dbReference>
<dbReference type="Gene3D" id="3.90.1150.10">
    <property type="entry name" value="Aspartate Aminotransferase, domain 1"/>
    <property type="match status" value="1"/>
</dbReference>
<dbReference type="Proteomes" id="UP001597124">
    <property type="component" value="Unassembled WGS sequence"/>
</dbReference>
<comment type="cofactor">
    <cofactor evidence="1">
        <name>pyridoxal 5'-phosphate</name>
        <dbReference type="ChEBI" id="CHEBI:597326"/>
    </cofactor>
</comment>
<evidence type="ECO:0000313" key="6">
    <source>
        <dbReference type="Proteomes" id="UP001597124"/>
    </source>
</evidence>
<evidence type="ECO:0000256" key="4">
    <source>
        <dbReference type="RuleBase" id="RU003560"/>
    </source>
</evidence>
<dbReference type="InterPro" id="IPR015422">
    <property type="entry name" value="PyrdxlP-dep_Trfase_small"/>
</dbReference>
<dbReference type="SUPFAM" id="SSF53383">
    <property type="entry name" value="PLP-dependent transferases"/>
    <property type="match status" value="1"/>
</dbReference>
<dbReference type="InterPro" id="IPR015421">
    <property type="entry name" value="PyrdxlP-dep_Trfase_major"/>
</dbReference>
<evidence type="ECO:0000256" key="2">
    <source>
        <dbReference type="ARBA" id="ARBA00008954"/>
    </source>
</evidence>
<protein>
    <submittedName>
        <fullName evidence="5">Aspartate aminotransferase family protein</fullName>
    </submittedName>
</protein>
<dbReference type="Pfam" id="PF00202">
    <property type="entry name" value="Aminotran_3"/>
    <property type="match status" value="1"/>
</dbReference>
<sequence>MATDLYARDVAAIGTLQKLRFFPQTAVGGAGCYLRDSNGAALLDLSASWGAASLGYSHPAIVEAVSRAVRDQAGASVLSGTNAAIVELAERLLRITPGEGARKVWFGHSGSDANETVYRAVVRATGRRRIIAFSGAYHGGTTGSMMISGHPSQAHAERSSDLVLLPYPCRYHDTVTAESVLEIFDHMIATSVPPHEIAAIFIEPIQSDGGLIVPPEGFLAALVRRCRAHGILIVSDEVKIGLARTGKLHGFAHEGFTPDIAVFGKGLGGGLPISAIVGPADVLDAGTAFAMQTLHGNPVCAAAALAVLDTIEREDLAERSASQGADLMAALRGLSEKHPIIGDIRGRGLAIGVELVDDRNKKTPATRAAARLLYRCHELGLVAYYVGGNANVIEFTPPLTFGPAEIAEATAILDQALSDLAAGRLDTIDMRDFVGW</sequence>
<keyword evidence="5" id="KW-0032">Aminotransferase</keyword>
<gene>
    <name evidence="5" type="ORF">ACFQ00_03200</name>
</gene>
<evidence type="ECO:0000256" key="3">
    <source>
        <dbReference type="ARBA" id="ARBA00022898"/>
    </source>
</evidence>
<accession>A0ABW3BYX2</accession>
<dbReference type="EMBL" id="JBHTIK010000002">
    <property type="protein sequence ID" value="MFD0847318.1"/>
    <property type="molecule type" value="Genomic_DNA"/>
</dbReference>
<dbReference type="Gene3D" id="3.40.640.10">
    <property type="entry name" value="Type I PLP-dependent aspartate aminotransferase-like (Major domain)"/>
    <property type="match status" value="1"/>
</dbReference>
<dbReference type="InterPro" id="IPR005814">
    <property type="entry name" value="Aminotrans_3"/>
</dbReference>
<evidence type="ECO:0000256" key="1">
    <source>
        <dbReference type="ARBA" id="ARBA00001933"/>
    </source>
</evidence>
<comment type="caution">
    <text evidence="5">The sequence shown here is derived from an EMBL/GenBank/DDBJ whole genome shotgun (WGS) entry which is preliminary data.</text>
</comment>
<reference evidence="6" key="1">
    <citation type="journal article" date="2019" name="Int. J. Syst. Evol. Microbiol.">
        <title>The Global Catalogue of Microorganisms (GCM) 10K type strain sequencing project: providing services to taxonomists for standard genome sequencing and annotation.</title>
        <authorList>
            <consortium name="The Broad Institute Genomics Platform"/>
            <consortium name="The Broad Institute Genome Sequencing Center for Infectious Disease"/>
            <person name="Wu L."/>
            <person name="Ma J."/>
        </authorList>
    </citation>
    <scope>NUCLEOTIDE SEQUENCE [LARGE SCALE GENOMIC DNA]</scope>
    <source>
        <strain evidence="6">CCUG 52537</strain>
    </source>
</reference>
<proteinExistence type="inferred from homology"/>